<name>A0A6A6SNX4_9PLEO</name>
<keyword evidence="2" id="KW-1185">Reference proteome</keyword>
<evidence type="ECO:0000313" key="1">
    <source>
        <dbReference type="EMBL" id="KAF2647884.1"/>
    </source>
</evidence>
<dbReference type="PANTHER" id="PTHR34129">
    <property type="entry name" value="BLR1139 PROTEIN"/>
    <property type="match status" value="1"/>
</dbReference>
<dbReference type="AlphaFoldDB" id="A0A6A6SNX4"/>
<dbReference type="Gene3D" id="3.20.170.20">
    <property type="entry name" value="Protein of unknown function DUF952"/>
    <property type="match status" value="1"/>
</dbReference>
<organism evidence="1 2">
    <name type="scientific">Lophiostoma macrostomum CBS 122681</name>
    <dbReference type="NCBI Taxonomy" id="1314788"/>
    <lineage>
        <taxon>Eukaryota</taxon>
        <taxon>Fungi</taxon>
        <taxon>Dikarya</taxon>
        <taxon>Ascomycota</taxon>
        <taxon>Pezizomycotina</taxon>
        <taxon>Dothideomycetes</taxon>
        <taxon>Pleosporomycetidae</taxon>
        <taxon>Pleosporales</taxon>
        <taxon>Lophiostomataceae</taxon>
        <taxon>Lophiostoma</taxon>
    </lineage>
</organism>
<proteinExistence type="predicted"/>
<gene>
    <name evidence="1" type="ORF">K491DRAFT_784453</name>
</gene>
<protein>
    <recommendedName>
        <fullName evidence="3">DUF952 domain-containing protein</fullName>
    </recommendedName>
</protein>
<dbReference type="Proteomes" id="UP000799324">
    <property type="component" value="Unassembled WGS sequence"/>
</dbReference>
<dbReference type="PANTHER" id="PTHR34129:SF1">
    <property type="entry name" value="DUF952 DOMAIN-CONTAINING PROTEIN"/>
    <property type="match status" value="1"/>
</dbReference>
<dbReference type="Pfam" id="PF06108">
    <property type="entry name" value="DUF952"/>
    <property type="match status" value="1"/>
</dbReference>
<dbReference type="OrthoDB" id="3335358at2759"/>
<reference evidence="1" key="1">
    <citation type="journal article" date="2020" name="Stud. Mycol.">
        <title>101 Dothideomycetes genomes: a test case for predicting lifestyles and emergence of pathogens.</title>
        <authorList>
            <person name="Haridas S."/>
            <person name="Albert R."/>
            <person name="Binder M."/>
            <person name="Bloem J."/>
            <person name="Labutti K."/>
            <person name="Salamov A."/>
            <person name="Andreopoulos B."/>
            <person name="Baker S."/>
            <person name="Barry K."/>
            <person name="Bills G."/>
            <person name="Bluhm B."/>
            <person name="Cannon C."/>
            <person name="Castanera R."/>
            <person name="Culley D."/>
            <person name="Daum C."/>
            <person name="Ezra D."/>
            <person name="Gonzalez J."/>
            <person name="Henrissat B."/>
            <person name="Kuo A."/>
            <person name="Liang C."/>
            <person name="Lipzen A."/>
            <person name="Lutzoni F."/>
            <person name="Magnuson J."/>
            <person name="Mondo S."/>
            <person name="Nolan M."/>
            <person name="Ohm R."/>
            <person name="Pangilinan J."/>
            <person name="Park H.-J."/>
            <person name="Ramirez L."/>
            <person name="Alfaro M."/>
            <person name="Sun H."/>
            <person name="Tritt A."/>
            <person name="Yoshinaga Y."/>
            <person name="Zwiers L.-H."/>
            <person name="Turgeon B."/>
            <person name="Goodwin S."/>
            <person name="Spatafora J."/>
            <person name="Crous P."/>
            <person name="Grigoriev I."/>
        </authorList>
    </citation>
    <scope>NUCLEOTIDE SEQUENCE</scope>
    <source>
        <strain evidence="1">CBS 122681</strain>
    </source>
</reference>
<sequence length="92" mass="9810">MPPPTDLPKSLYKILPTAPPTPLPTTLPLSALDATDGYIHLSTSVQFASTAAKFFGDATELYLLRIPYDKLAAGVDSDGTEGKGEVKWEEGC</sequence>
<evidence type="ECO:0000313" key="2">
    <source>
        <dbReference type="Proteomes" id="UP000799324"/>
    </source>
</evidence>
<evidence type="ECO:0008006" key="3">
    <source>
        <dbReference type="Google" id="ProtNLM"/>
    </source>
</evidence>
<accession>A0A6A6SNX4</accession>
<dbReference type="SUPFAM" id="SSF56399">
    <property type="entry name" value="ADP-ribosylation"/>
    <property type="match status" value="1"/>
</dbReference>
<dbReference type="InterPro" id="IPR009297">
    <property type="entry name" value="DUF952"/>
</dbReference>
<dbReference type="EMBL" id="MU004575">
    <property type="protein sequence ID" value="KAF2647884.1"/>
    <property type="molecule type" value="Genomic_DNA"/>
</dbReference>